<dbReference type="InterPro" id="IPR036514">
    <property type="entry name" value="SGNH_hydro_sf"/>
</dbReference>
<dbReference type="PROSITE" id="PS51208">
    <property type="entry name" value="AUTOTRANSPORTER"/>
    <property type="match status" value="1"/>
</dbReference>
<dbReference type="SUPFAM" id="SSF103515">
    <property type="entry name" value="Autotransporter"/>
    <property type="match status" value="1"/>
</dbReference>
<dbReference type="InterPro" id="IPR036709">
    <property type="entry name" value="Autotransporte_beta_dom_sf"/>
</dbReference>
<dbReference type="STRING" id="463301.SAMN04487955_101266"/>
<feature type="domain" description="Autotransporter" evidence="2">
    <location>
        <begin position="379"/>
        <end position="652"/>
    </location>
</feature>
<evidence type="ECO:0000259" key="2">
    <source>
        <dbReference type="PROSITE" id="PS51208"/>
    </source>
</evidence>
<dbReference type="GO" id="GO:0016788">
    <property type="term" value="F:hydrolase activity, acting on ester bonds"/>
    <property type="evidence" value="ECO:0007669"/>
    <property type="project" value="InterPro"/>
</dbReference>
<dbReference type="Pfam" id="PF00657">
    <property type="entry name" value="Lipase_GDSL"/>
    <property type="match status" value="1"/>
</dbReference>
<dbReference type="InterPro" id="IPR006315">
    <property type="entry name" value="OM_autotransptr_brl_dom"/>
</dbReference>
<protein>
    <submittedName>
        <fullName evidence="3">Outer membrane lipase/esterase</fullName>
    </submittedName>
</protein>
<dbReference type="EMBL" id="FPBP01000001">
    <property type="protein sequence ID" value="SFU31718.1"/>
    <property type="molecule type" value="Genomic_DNA"/>
</dbReference>
<evidence type="ECO:0000313" key="3">
    <source>
        <dbReference type="EMBL" id="SFU31718.1"/>
    </source>
</evidence>
<dbReference type="PANTHER" id="PTHR45642">
    <property type="entry name" value="GDSL ESTERASE/LIPASE EXL3"/>
    <property type="match status" value="1"/>
</dbReference>
<dbReference type="CDD" id="cd01847">
    <property type="entry name" value="Triacylglycerol_lipase_like"/>
    <property type="match status" value="1"/>
</dbReference>
<proteinExistence type="predicted"/>
<organism evidence="3 4">
    <name type="scientific">Halomonas korlensis</name>
    <dbReference type="NCBI Taxonomy" id="463301"/>
    <lineage>
        <taxon>Bacteria</taxon>
        <taxon>Pseudomonadati</taxon>
        <taxon>Pseudomonadota</taxon>
        <taxon>Gammaproteobacteria</taxon>
        <taxon>Oceanospirillales</taxon>
        <taxon>Halomonadaceae</taxon>
        <taxon>Halomonas</taxon>
    </lineage>
</organism>
<sequence length="652" mass="69704">MVFLLHEALSMPFPLSSCVMDAVNCRRLMRCCVLSLLLGASMLPAATSAYSRMIVFGDSLSDSGQLPDVESLASGTIQSLRFTNRLAPTYRAPSPFGEVSAQRLARALGLKPLLPSTSIVRELLDLPDGTNYATGGYTTDDILGSITRPEGSVVGGVGLTIRRRDGYLVTVGEADPEALYYLNGGGNDFLDGVVTDAAAATASAVTLAQGVDALVSAGATTLVVANLPDIGATPAGFQSGQRDLLLSLSQVFNQVLDERLAVYDGEVAIIRLDVGALFDEVVAAPGDFGLATNIPLSNACFSVSSCDISSYGLAAGTPDPSKLLFNDTVHPTTTGQEILADYAYALIKAPRILSLAGGLVTDSLNAQHQLVGSELRPGQQDDAWRIFVHGDYREDQSRSSHYVGETDAVQRGAGIGAVIPVRQGWLGATVAGRDGELEAPADVELEGLAFSLFVRQHLGRVGSQAIVSYGDFDLELRRRVTLGKAERTLSSGTTARGWAAELRLDYRLTAEESAWYTAPFVAYRYIDTHIDGYREEGSRANALLVSDQERDEHRAEVGLMMDRSPQGGVGVFAELAWGEHLNDENDATEVRLASLPTNRWSGEGIERDKDHYLRLDTGLRLTLGNARLQAGAGVEGWDSLEPHFQLSAGLSF</sequence>
<dbReference type="AlphaFoldDB" id="A0A1I7F661"/>
<dbReference type="Proteomes" id="UP000198693">
    <property type="component" value="Unassembled WGS sequence"/>
</dbReference>
<dbReference type="Pfam" id="PF03797">
    <property type="entry name" value="Autotransporter"/>
    <property type="match status" value="1"/>
</dbReference>
<dbReference type="PANTHER" id="PTHR45642:SF139">
    <property type="entry name" value="SGNH HYDROLASE-TYPE ESTERASE DOMAIN-CONTAINING PROTEIN"/>
    <property type="match status" value="1"/>
</dbReference>
<dbReference type="Gene3D" id="3.40.50.1110">
    <property type="entry name" value="SGNH hydrolase"/>
    <property type="match status" value="1"/>
</dbReference>
<dbReference type="SUPFAM" id="SSF52266">
    <property type="entry name" value="SGNH hydrolase"/>
    <property type="match status" value="1"/>
</dbReference>
<dbReference type="GO" id="GO:0019867">
    <property type="term" value="C:outer membrane"/>
    <property type="evidence" value="ECO:0007669"/>
    <property type="project" value="InterPro"/>
</dbReference>
<gene>
    <name evidence="3" type="ORF">SAMN04487955_101266</name>
</gene>
<name>A0A1I7F661_9GAMM</name>
<dbReference type="Gene3D" id="2.40.128.130">
    <property type="entry name" value="Autotransporter beta-domain"/>
    <property type="match status" value="1"/>
</dbReference>
<dbReference type="InterPro" id="IPR050592">
    <property type="entry name" value="GDSL_lipolytic_enzyme"/>
</dbReference>
<accession>A0A1I7F661</accession>
<dbReference type="NCBIfam" id="TIGR01414">
    <property type="entry name" value="autotrans_barl"/>
    <property type="match status" value="1"/>
</dbReference>
<dbReference type="SMART" id="SM00869">
    <property type="entry name" value="Autotransporter"/>
    <property type="match status" value="1"/>
</dbReference>
<keyword evidence="1" id="KW-0732">Signal</keyword>
<dbReference type="InterPro" id="IPR001087">
    <property type="entry name" value="GDSL"/>
</dbReference>
<evidence type="ECO:0000313" key="4">
    <source>
        <dbReference type="Proteomes" id="UP000198693"/>
    </source>
</evidence>
<reference evidence="4" key="1">
    <citation type="submission" date="2016-10" db="EMBL/GenBank/DDBJ databases">
        <authorList>
            <person name="Varghese N."/>
            <person name="Submissions S."/>
        </authorList>
    </citation>
    <scope>NUCLEOTIDE SEQUENCE [LARGE SCALE GENOMIC DNA]</scope>
    <source>
        <strain evidence="4">CGMCC 1.6981</strain>
    </source>
</reference>
<keyword evidence="4" id="KW-1185">Reference proteome</keyword>
<evidence type="ECO:0000256" key="1">
    <source>
        <dbReference type="ARBA" id="ARBA00022729"/>
    </source>
</evidence>
<dbReference type="InterPro" id="IPR005546">
    <property type="entry name" value="Autotransporte_beta"/>
</dbReference>